<accession>A0AAV7P8I5</accession>
<dbReference type="EMBL" id="JANPWB010000011">
    <property type="protein sequence ID" value="KAJ1124064.1"/>
    <property type="molecule type" value="Genomic_DNA"/>
</dbReference>
<feature type="region of interest" description="Disordered" evidence="1">
    <location>
        <begin position="58"/>
        <end position="87"/>
    </location>
</feature>
<dbReference type="Proteomes" id="UP001066276">
    <property type="component" value="Chromosome 7"/>
</dbReference>
<protein>
    <submittedName>
        <fullName evidence="2">Uncharacterized protein</fullName>
    </submittedName>
</protein>
<comment type="caution">
    <text evidence="2">The sequence shown here is derived from an EMBL/GenBank/DDBJ whole genome shotgun (WGS) entry which is preliminary data.</text>
</comment>
<proteinExistence type="predicted"/>
<evidence type="ECO:0000256" key="1">
    <source>
        <dbReference type="SAM" id="MobiDB-lite"/>
    </source>
</evidence>
<dbReference type="AlphaFoldDB" id="A0AAV7P8I5"/>
<evidence type="ECO:0000313" key="2">
    <source>
        <dbReference type="EMBL" id="KAJ1124064.1"/>
    </source>
</evidence>
<keyword evidence="3" id="KW-1185">Reference proteome</keyword>
<gene>
    <name evidence="2" type="ORF">NDU88_002527</name>
</gene>
<feature type="compositionally biased region" description="Polar residues" evidence="1">
    <location>
        <begin position="58"/>
        <end position="69"/>
    </location>
</feature>
<sequence>MQRREYDLALQFLDPFVAQSKSFRTPRQGQRTGEHFSIACWTNTGVRPFGTSWRDQLRSYSKPSASQGMDNARGGVSTHTCSAESPA</sequence>
<reference evidence="2" key="1">
    <citation type="journal article" date="2022" name="bioRxiv">
        <title>Sequencing and chromosome-scale assembly of the giantPleurodeles waltlgenome.</title>
        <authorList>
            <person name="Brown T."/>
            <person name="Elewa A."/>
            <person name="Iarovenko S."/>
            <person name="Subramanian E."/>
            <person name="Araus A.J."/>
            <person name="Petzold A."/>
            <person name="Susuki M."/>
            <person name="Suzuki K.-i.T."/>
            <person name="Hayashi T."/>
            <person name="Toyoda A."/>
            <person name="Oliveira C."/>
            <person name="Osipova E."/>
            <person name="Leigh N.D."/>
            <person name="Simon A."/>
            <person name="Yun M.H."/>
        </authorList>
    </citation>
    <scope>NUCLEOTIDE SEQUENCE</scope>
    <source>
        <strain evidence="2">20211129_DDA</strain>
        <tissue evidence="2">Liver</tissue>
    </source>
</reference>
<evidence type="ECO:0000313" key="3">
    <source>
        <dbReference type="Proteomes" id="UP001066276"/>
    </source>
</evidence>
<feature type="compositionally biased region" description="Polar residues" evidence="1">
    <location>
        <begin position="77"/>
        <end position="87"/>
    </location>
</feature>
<organism evidence="2 3">
    <name type="scientific">Pleurodeles waltl</name>
    <name type="common">Iberian ribbed newt</name>
    <dbReference type="NCBI Taxonomy" id="8319"/>
    <lineage>
        <taxon>Eukaryota</taxon>
        <taxon>Metazoa</taxon>
        <taxon>Chordata</taxon>
        <taxon>Craniata</taxon>
        <taxon>Vertebrata</taxon>
        <taxon>Euteleostomi</taxon>
        <taxon>Amphibia</taxon>
        <taxon>Batrachia</taxon>
        <taxon>Caudata</taxon>
        <taxon>Salamandroidea</taxon>
        <taxon>Salamandridae</taxon>
        <taxon>Pleurodelinae</taxon>
        <taxon>Pleurodeles</taxon>
    </lineage>
</organism>
<name>A0AAV7P8I5_PLEWA</name>